<dbReference type="OrthoDB" id="1722345at2759"/>
<dbReference type="EMBL" id="ML977149">
    <property type="protein sequence ID" value="KAF1988306.1"/>
    <property type="molecule type" value="Genomic_DNA"/>
</dbReference>
<dbReference type="AlphaFoldDB" id="A0A6G1H505"/>
<dbReference type="PROSITE" id="PS50088">
    <property type="entry name" value="ANK_REPEAT"/>
    <property type="match status" value="1"/>
</dbReference>
<dbReference type="PANTHER" id="PTHR46224">
    <property type="entry name" value="ANKYRIN REPEAT FAMILY PROTEIN"/>
    <property type="match status" value="1"/>
</dbReference>
<evidence type="ECO:0000313" key="2">
    <source>
        <dbReference type="EMBL" id="KAF1988306.1"/>
    </source>
</evidence>
<keyword evidence="3" id="KW-1185">Reference proteome</keyword>
<name>A0A6G1H505_9PEZI</name>
<dbReference type="Proteomes" id="UP000800041">
    <property type="component" value="Unassembled WGS sequence"/>
</dbReference>
<gene>
    <name evidence="2" type="ORF">K402DRAFT_462183</name>
</gene>
<dbReference type="SUPFAM" id="SSF48403">
    <property type="entry name" value="Ankyrin repeat"/>
    <property type="match status" value="1"/>
</dbReference>
<reference evidence="2" key="1">
    <citation type="journal article" date="2020" name="Stud. Mycol.">
        <title>101 Dothideomycetes genomes: a test case for predicting lifestyles and emergence of pathogens.</title>
        <authorList>
            <person name="Haridas S."/>
            <person name="Albert R."/>
            <person name="Binder M."/>
            <person name="Bloem J."/>
            <person name="Labutti K."/>
            <person name="Salamov A."/>
            <person name="Andreopoulos B."/>
            <person name="Baker S."/>
            <person name="Barry K."/>
            <person name="Bills G."/>
            <person name="Bluhm B."/>
            <person name="Cannon C."/>
            <person name="Castanera R."/>
            <person name="Culley D."/>
            <person name="Daum C."/>
            <person name="Ezra D."/>
            <person name="Gonzalez J."/>
            <person name="Henrissat B."/>
            <person name="Kuo A."/>
            <person name="Liang C."/>
            <person name="Lipzen A."/>
            <person name="Lutzoni F."/>
            <person name="Magnuson J."/>
            <person name="Mondo S."/>
            <person name="Nolan M."/>
            <person name="Ohm R."/>
            <person name="Pangilinan J."/>
            <person name="Park H.-J."/>
            <person name="Ramirez L."/>
            <person name="Alfaro M."/>
            <person name="Sun H."/>
            <person name="Tritt A."/>
            <person name="Yoshinaga Y."/>
            <person name="Zwiers L.-H."/>
            <person name="Turgeon B."/>
            <person name="Goodwin S."/>
            <person name="Spatafora J."/>
            <person name="Crous P."/>
            <person name="Grigoriev I."/>
        </authorList>
    </citation>
    <scope>NUCLEOTIDE SEQUENCE</scope>
    <source>
        <strain evidence="2">CBS 113979</strain>
    </source>
</reference>
<protein>
    <submittedName>
        <fullName evidence="2">Ankyrin</fullName>
    </submittedName>
</protein>
<dbReference type="InterPro" id="IPR036770">
    <property type="entry name" value="Ankyrin_rpt-contain_sf"/>
</dbReference>
<dbReference type="SMART" id="SM00248">
    <property type="entry name" value="ANK"/>
    <property type="match status" value="3"/>
</dbReference>
<dbReference type="PROSITE" id="PS50297">
    <property type="entry name" value="ANK_REP_REGION"/>
    <property type="match status" value="1"/>
</dbReference>
<evidence type="ECO:0000256" key="1">
    <source>
        <dbReference type="PROSITE-ProRule" id="PRU00023"/>
    </source>
</evidence>
<feature type="repeat" description="ANK" evidence="1">
    <location>
        <begin position="286"/>
        <end position="315"/>
    </location>
</feature>
<dbReference type="Pfam" id="PF00023">
    <property type="entry name" value="Ank"/>
    <property type="match status" value="1"/>
</dbReference>
<organism evidence="2 3">
    <name type="scientific">Aulographum hederae CBS 113979</name>
    <dbReference type="NCBI Taxonomy" id="1176131"/>
    <lineage>
        <taxon>Eukaryota</taxon>
        <taxon>Fungi</taxon>
        <taxon>Dikarya</taxon>
        <taxon>Ascomycota</taxon>
        <taxon>Pezizomycotina</taxon>
        <taxon>Dothideomycetes</taxon>
        <taxon>Pleosporomycetidae</taxon>
        <taxon>Aulographales</taxon>
        <taxon>Aulographaceae</taxon>
    </lineage>
</organism>
<dbReference type="PANTHER" id="PTHR46224:SF64">
    <property type="entry name" value="IQ MOTIF AND ANKYRIN REPEAT DOMAIN-CONTAINING PROTEIN 1"/>
    <property type="match status" value="1"/>
</dbReference>
<dbReference type="Gene3D" id="1.25.40.20">
    <property type="entry name" value="Ankyrin repeat-containing domain"/>
    <property type="match status" value="2"/>
</dbReference>
<dbReference type="InterPro" id="IPR002110">
    <property type="entry name" value="Ankyrin_rpt"/>
</dbReference>
<dbReference type="InterPro" id="IPR051616">
    <property type="entry name" value="Cul2-RING_E3_ligase_SR"/>
</dbReference>
<evidence type="ECO:0000313" key="3">
    <source>
        <dbReference type="Proteomes" id="UP000800041"/>
    </source>
</evidence>
<sequence>MSSQPPPSDQDLFSMSPSMLPLDAYLTPVALPSLSTQRMPIMMPPGYTGPPVYDTPQNPSQPPLYVSQPPFNDPSLQHFATACRTGDLTLIRPFVEDQNRAENFLTSGLTQVVEGGHADAARYLLKSGAAIDAQVPLRAAGSGDVGVFRIFVEEFGWDVNSGCMGGGTVLPLTLHSPTLFSYLLSRNANPNLGPPLYTPSSPRHTQPVPRGTTLTACASTSTSQTFSLLLSHNADLSLSAPLHAAIQASASLPPGNRIPMIEYLIDEVGVDVNGLDDVDGNYGVGTPLHMCARWGRVEEAKVLIARGADVGRPSKWGGSVREEAVRNQWAAFAEFLDGIGRGRG</sequence>
<accession>A0A6G1H505</accession>
<proteinExistence type="predicted"/>
<keyword evidence="1" id="KW-0040">ANK repeat</keyword>